<dbReference type="CDD" id="cd05325">
    <property type="entry name" value="carb_red_sniffer_like_SDR_c"/>
    <property type="match status" value="1"/>
</dbReference>
<gene>
    <name evidence="3" type="ORF">ELE36_05520</name>
</gene>
<dbReference type="GO" id="GO:0016491">
    <property type="term" value="F:oxidoreductase activity"/>
    <property type="evidence" value="ECO:0007669"/>
    <property type="project" value="TreeGrafter"/>
</dbReference>
<dbReference type="InterPro" id="IPR036291">
    <property type="entry name" value="NAD(P)-bd_dom_sf"/>
</dbReference>
<dbReference type="InterPro" id="IPR002347">
    <property type="entry name" value="SDR_fam"/>
</dbReference>
<dbReference type="Pfam" id="PF00106">
    <property type="entry name" value="adh_short"/>
    <property type="match status" value="1"/>
</dbReference>
<dbReference type="Proteomes" id="UP000291562">
    <property type="component" value="Chromosome"/>
</dbReference>
<dbReference type="OrthoDB" id="5786478at2"/>
<dbReference type="RefSeq" id="WP_129832130.1">
    <property type="nucleotide sequence ID" value="NZ_CP035704.1"/>
</dbReference>
<evidence type="ECO:0000313" key="4">
    <source>
        <dbReference type="Proteomes" id="UP000291562"/>
    </source>
</evidence>
<dbReference type="EMBL" id="CP035704">
    <property type="protein sequence ID" value="QBB69870.1"/>
    <property type="molecule type" value="Genomic_DNA"/>
</dbReference>
<dbReference type="AlphaFoldDB" id="A0A411HHJ2"/>
<sequence length="260" mass="27696">MIPDQIIQGLDAPANALVTGASSGIGLAVVRALLAHAQVARVIAVARTAEHNDALAALVARHGDRLVCLSADITRADDLTALAVRVAATTDRLHLIFNAAGILHAPGVRPEKSVVQLNAETLAEVFALNAFAPILLARALLPRLKHTQPSVLASLSARVGSIGDNQLGGWYAYRASKAAQNQLYRTLAVELRRTHPHTTCVLLHPGTVDTPLSLPFQSNVPTEKLFTPERAARQLLAIVAGLKPSDSGRFIAWDGRDIPW</sequence>
<dbReference type="PANTHER" id="PTHR43544">
    <property type="entry name" value="SHORT-CHAIN DEHYDROGENASE/REDUCTASE"/>
    <property type="match status" value="1"/>
</dbReference>
<dbReference type="Gene3D" id="3.40.50.720">
    <property type="entry name" value="NAD(P)-binding Rossmann-like Domain"/>
    <property type="match status" value="1"/>
</dbReference>
<organism evidence="3 4">
    <name type="scientific">Pseudolysobacter antarcticus</name>
    <dbReference type="NCBI Taxonomy" id="2511995"/>
    <lineage>
        <taxon>Bacteria</taxon>
        <taxon>Pseudomonadati</taxon>
        <taxon>Pseudomonadota</taxon>
        <taxon>Gammaproteobacteria</taxon>
        <taxon>Lysobacterales</taxon>
        <taxon>Rhodanobacteraceae</taxon>
        <taxon>Pseudolysobacter</taxon>
    </lineage>
</organism>
<evidence type="ECO:0000259" key="2">
    <source>
        <dbReference type="SMART" id="SM00822"/>
    </source>
</evidence>
<feature type="domain" description="Ketoreductase" evidence="2">
    <location>
        <begin position="14"/>
        <end position="211"/>
    </location>
</feature>
<dbReference type="SUPFAM" id="SSF51735">
    <property type="entry name" value="NAD(P)-binding Rossmann-fold domains"/>
    <property type="match status" value="1"/>
</dbReference>
<dbReference type="InterPro" id="IPR051468">
    <property type="entry name" value="Fungal_SecMetab_SDRs"/>
</dbReference>
<dbReference type="PANTHER" id="PTHR43544:SF12">
    <property type="entry name" value="NAD(P)-BINDING ROSSMANN-FOLD SUPERFAMILY PROTEIN"/>
    <property type="match status" value="1"/>
</dbReference>
<dbReference type="GO" id="GO:0005737">
    <property type="term" value="C:cytoplasm"/>
    <property type="evidence" value="ECO:0007669"/>
    <property type="project" value="TreeGrafter"/>
</dbReference>
<dbReference type="PRINTS" id="PR00081">
    <property type="entry name" value="GDHRDH"/>
</dbReference>
<dbReference type="InterPro" id="IPR057326">
    <property type="entry name" value="KR_dom"/>
</dbReference>
<comment type="similarity">
    <text evidence="1">Belongs to the short-chain dehydrogenases/reductases (SDR) family.</text>
</comment>
<accession>A0A411HHJ2</accession>
<evidence type="ECO:0000256" key="1">
    <source>
        <dbReference type="ARBA" id="ARBA00006484"/>
    </source>
</evidence>
<dbReference type="SMART" id="SM00822">
    <property type="entry name" value="PKS_KR"/>
    <property type="match status" value="1"/>
</dbReference>
<keyword evidence="4" id="KW-1185">Reference proteome</keyword>
<proteinExistence type="inferred from homology"/>
<name>A0A411HHJ2_9GAMM</name>
<dbReference type="KEGG" id="xbc:ELE36_05520"/>
<evidence type="ECO:0000313" key="3">
    <source>
        <dbReference type="EMBL" id="QBB69870.1"/>
    </source>
</evidence>
<protein>
    <submittedName>
        <fullName evidence="3">SDR family NAD(P)-dependent oxidoreductase</fullName>
    </submittedName>
</protein>
<reference evidence="3 4" key="1">
    <citation type="submission" date="2019-01" db="EMBL/GenBank/DDBJ databases">
        <title>Pseudolysobacter antarctica gen. nov., sp. nov., isolated from Fildes Peninsula, Antarctica.</title>
        <authorList>
            <person name="Wei Z."/>
            <person name="Peng F."/>
        </authorList>
    </citation>
    <scope>NUCLEOTIDE SEQUENCE [LARGE SCALE GENOMIC DNA]</scope>
    <source>
        <strain evidence="3 4">AQ6-296</strain>
    </source>
</reference>